<evidence type="ECO:0000313" key="4">
    <source>
        <dbReference type="Proteomes" id="UP000253501"/>
    </source>
</evidence>
<feature type="region of interest" description="Disordered" evidence="1">
    <location>
        <begin position="148"/>
        <end position="180"/>
    </location>
</feature>
<gene>
    <name evidence="3" type="ORF">DDK22_20110</name>
</gene>
<dbReference type="Proteomes" id="UP000253501">
    <property type="component" value="Unassembled WGS sequence"/>
</dbReference>
<feature type="region of interest" description="Disordered" evidence="1">
    <location>
        <begin position="47"/>
        <end position="124"/>
    </location>
</feature>
<protein>
    <recommendedName>
        <fullName evidence="5">Secreted protein</fullName>
    </recommendedName>
</protein>
<accession>A0A367PHX7</accession>
<dbReference type="EMBL" id="QDHA01000046">
    <property type="protein sequence ID" value="RCJ06606.1"/>
    <property type="molecule type" value="Genomic_DNA"/>
</dbReference>
<evidence type="ECO:0000256" key="2">
    <source>
        <dbReference type="SAM" id="SignalP"/>
    </source>
</evidence>
<evidence type="ECO:0000313" key="3">
    <source>
        <dbReference type="EMBL" id="RCJ06606.1"/>
    </source>
</evidence>
<sequence>MKAPGLLLALSIAVGTAPYAGAVGCEYDMQCKGERICQMGQCVSPVSTGPNADRPIQPSSATKIVPTPEPPARVRPATGNVPPTGQPAKTAPARKIGPASEQTDQPSVAKSGPTPQQPAVASPAMTNTPALSTEFRSCCTKIGKLPLDRELDSEGVAATPSDSCHGKTIDGTALPGTPCN</sequence>
<dbReference type="AlphaFoldDB" id="A0A367PHX7"/>
<feature type="signal peptide" evidence="2">
    <location>
        <begin position="1"/>
        <end position="22"/>
    </location>
</feature>
<proteinExistence type="predicted"/>
<organism evidence="3 4">
    <name type="scientific">Cupriavidus necator</name>
    <name type="common">Alcaligenes eutrophus</name>
    <name type="synonym">Ralstonia eutropha</name>
    <dbReference type="NCBI Taxonomy" id="106590"/>
    <lineage>
        <taxon>Bacteria</taxon>
        <taxon>Pseudomonadati</taxon>
        <taxon>Pseudomonadota</taxon>
        <taxon>Betaproteobacteria</taxon>
        <taxon>Burkholderiales</taxon>
        <taxon>Burkholderiaceae</taxon>
        <taxon>Cupriavidus</taxon>
    </lineage>
</organism>
<keyword evidence="2" id="KW-0732">Signal</keyword>
<name>A0A367PHX7_CUPNE</name>
<feature type="chain" id="PRO_5016712869" description="Secreted protein" evidence="2">
    <location>
        <begin position="23"/>
        <end position="180"/>
    </location>
</feature>
<evidence type="ECO:0000256" key="1">
    <source>
        <dbReference type="SAM" id="MobiDB-lite"/>
    </source>
</evidence>
<reference evidence="3 4" key="1">
    <citation type="submission" date="2018-04" db="EMBL/GenBank/DDBJ databases">
        <title>Cupriavidus necator CR12 genome sequencing and assembly.</title>
        <authorList>
            <person name="Ben Fekih I."/>
            <person name="Mazhar H.S."/>
            <person name="Bello S.K."/>
            <person name="Rensing C."/>
        </authorList>
    </citation>
    <scope>NUCLEOTIDE SEQUENCE [LARGE SCALE GENOMIC DNA]</scope>
    <source>
        <strain evidence="3 4">CR12</strain>
    </source>
</reference>
<feature type="compositionally biased region" description="Polar residues" evidence="1">
    <location>
        <begin position="100"/>
        <end position="124"/>
    </location>
</feature>
<evidence type="ECO:0008006" key="5">
    <source>
        <dbReference type="Google" id="ProtNLM"/>
    </source>
</evidence>
<comment type="caution">
    <text evidence="3">The sequence shown here is derived from an EMBL/GenBank/DDBJ whole genome shotgun (WGS) entry which is preliminary data.</text>
</comment>
<dbReference type="PROSITE" id="PS51257">
    <property type="entry name" value="PROKAR_LIPOPROTEIN"/>
    <property type="match status" value="1"/>
</dbReference>